<dbReference type="GO" id="GO:0034663">
    <property type="term" value="C:endoplasmic reticulum chaperone complex"/>
    <property type="evidence" value="ECO:0007669"/>
    <property type="project" value="TreeGrafter"/>
</dbReference>
<dbReference type="Proteomes" id="UP001150569">
    <property type="component" value="Unassembled WGS sequence"/>
</dbReference>
<evidence type="ECO:0000256" key="5">
    <source>
        <dbReference type="SAM" id="MobiDB-lite"/>
    </source>
</evidence>
<sequence length="863" mass="93403">MPAVASTPRGTSARRGLSAGTILVAVGLCLLLVCPTVVVARVMGIDYGTDYFKVALVAAGKPLDIVLNRDYKRKTEALAIVKDEQRYFGVEAVNKHVRLAGYAYPAIKSILGRPFNDPACEAYAKQYDLTVVEDPERHTPLFKQGESTYTPEEILAMQLQYARETASSEAGHATNSAVITVPPFFDQAERQAVLDAASLVGVHVLSLINDGAAVALAYAIDRQFPEPQSLLFYDVGAGCTTATLARFSTNEKAKTTTVTVKSYGYDRTLGGKLLDTRLQTLLGQKFMAQMGNQLDGDVFNSPRAKVKLLKEAERVKRILSTNNEARSSIESLFEGHDFRGEVTREELEKSAGDLIPRFLNPIDEALARGNATLDEVNAVVFVGGGLRVPFVQEALSTHVGDAKVAKNINGDEAAVRGAALHAATMSLHLKAKGIKLIDIVPYPVELVRDGAKPETTEPVRTLVFPADAPLDSRKAVYLRRNVDFDIKLGYAAGGAHPDRPEVSTVNIKGLAEAAAAYQPEDLAQPIPKVRLSLQVNEHGLIQLAKAEAAFNVTNPPPVESSAAEGEASSTVAAEESGEPSSATTTSASESAASSPAKHEPFKLVKVTLQVESTSLTVPALSAEAKLAARRRFAEMDKSDQERRNHAEAVNNLESFIYYIREFIYEEMFHPFSTEAERQKISEEAALQAEWMEEEGHDAPTGEYASRHTTLKDLVEAIKFRHREHTDRPALVDQLRAVLTSAAAQVAKLTGEYTEDELKLGHKDISALQSLAQTAGAWLEEHLPKQAALALHETPVLVTAKIREQLAAVEKAAKKLAARKFRKRPAVTASEAGEEGTANSSSASAADEEETASSGQRPVDHDEL</sequence>
<evidence type="ECO:0000313" key="7">
    <source>
        <dbReference type="Proteomes" id="UP001150569"/>
    </source>
</evidence>
<dbReference type="PRINTS" id="PR00301">
    <property type="entry name" value="HEATSHOCK70"/>
</dbReference>
<proteinExistence type="predicted"/>
<dbReference type="AlphaFoldDB" id="A0A9W7ZWH8"/>
<keyword evidence="4" id="KW-0143">Chaperone</keyword>
<dbReference type="FunFam" id="1.20.1270.10:FF:000002">
    <property type="entry name" value="Heat shock 70 kDa protein 4"/>
    <property type="match status" value="1"/>
</dbReference>
<dbReference type="Gene3D" id="3.90.640.10">
    <property type="entry name" value="Actin, Chain A, domain 4"/>
    <property type="match status" value="1"/>
</dbReference>
<dbReference type="Pfam" id="PF00012">
    <property type="entry name" value="HSP70"/>
    <property type="match status" value="1"/>
</dbReference>
<keyword evidence="1" id="KW-0547">Nucleotide-binding</keyword>
<reference evidence="6" key="1">
    <citation type="submission" date="2022-07" db="EMBL/GenBank/DDBJ databases">
        <title>Phylogenomic reconstructions and comparative analyses of Kickxellomycotina fungi.</title>
        <authorList>
            <person name="Reynolds N.K."/>
            <person name="Stajich J.E."/>
            <person name="Barry K."/>
            <person name="Grigoriev I.V."/>
            <person name="Crous P."/>
            <person name="Smith M.E."/>
        </authorList>
    </citation>
    <scope>NUCLEOTIDE SEQUENCE</scope>
    <source>
        <strain evidence="6">RSA 861</strain>
    </source>
</reference>
<dbReference type="EMBL" id="JANBPT010000677">
    <property type="protein sequence ID" value="KAJ1914576.1"/>
    <property type="molecule type" value="Genomic_DNA"/>
</dbReference>
<evidence type="ECO:0000256" key="1">
    <source>
        <dbReference type="ARBA" id="ARBA00022741"/>
    </source>
</evidence>
<feature type="compositionally biased region" description="Low complexity" evidence="5">
    <location>
        <begin position="559"/>
        <end position="595"/>
    </location>
</feature>
<dbReference type="SUPFAM" id="SSF100934">
    <property type="entry name" value="Heat shock protein 70kD (HSP70), C-terminal subdomain"/>
    <property type="match status" value="1"/>
</dbReference>
<dbReference type="PANTHER" id="PTHR45639">
    <property type="entry name" value="HSC70CB, ISOFORM G-RELATED"/>
    <property type="match status" value="1"/>
</dbReference>
<accession>A0A9W7ZWH8</accession>
<dbReference type="InterPro" id="IPR013126">
    <property type="entry name" value="Hsp_70_fam"/>
</dbReference>
<gene>
    <name evidence="6" type="primary">LHS1_2</name>
    <name evidence="6" type="ORF">IWQ60_008757</name>
</gene>
<dbReference type="InterPro" id="IPR029047">
    <property type="entry name" value="HSP70_peptide-bd_sf"/>
</dbReference>
<name>A0A9W7ZWH8_9FUNG</name>
<dbReference type="CDD" id="cd10230">
    <property type="entry name" value="ASKHA_NBD_HSP70_HYOU1"/>
    <property type="match status" value="1"/>
</dbReference>
<dbReference type="Gene3D" id="2.60.34.10">
    <property type="entry name" value="Substrate Binding Domain Of DNAk, Chain A, domain 1"/>
    <property type="match status" value="1"/>
</dbReference>
<feature type="region of interest" description="Disordered" evidence="5">
    <location>
        <begin position="555"/>
        <end position="598"/>
    </location>
</feature>
<keyword evidence="2" id="KW-0256">Endoplasmic reticulum</keyword>
<evidence type="ECO:0000256" key="3">
    <source>
        <dbReference type="ARBA" id="ARBA00022840"/>
    </source>
</evidence>
<protein>
    <submittedName>
        <fullName evidence="6">Lumenal Hsp70 protein</fullName>
    </submittedName>
</protein>
<dbReference type="SUPFAM" id="SSF53067">
    <property type="entry name" value="Actin-like ATPase domain"/>
    <property type="match status" value="2"/>
</dbReference>
<dbReference type="Gene3D" id="1.20.1270.10">
    <property type="match status" value="1"/>
</dbReference>
<comment type="caution">
    <text evidence="6">The sequence shown here is derived from an EMBL/GenBank/DDBJ whole genome shotgun (WGS) entry which is preliminary data.</text>
</comment>
<dbReference type="PANTHER" id="PTHR45639:SF3">
    <property type="entry name" value="HYPOXIA UP-REGULATED PROTEIN 1"/>
    <property type="match status" value="1"/>
</dbReference>
<dbReference type="Gene3D" id="3.30.420.40">
    <property type="match status" value="2"/>
</dbReference>
<evidence type="ECO:0000313" key="6">
    <source>
        <dbReference type="EMBL" id="KAJ1914576.1"/>
    </source>
</evidence>
<dbReference type="InterPro" id="IPR029048">
    <property type="entry name" value="HSP70_C_sf"/>
</dbReference>
<feature type="region of interest" description="Disordered" evidence="5">
    <location>
        <begin position="819"/>
        <end position="863"/>
    </location>
</feature>
<keyword evidence="7" id="KW-1185">Reference proteome</keyword>
<feature type="compositionally biased region" description="Low complexity" evidence="5">
    <location>
        <begin position="825"/>
        <end position="844"/>
    </location>
</feature>
<evidence type="ECO:0000256" key="4">
    <source>
        <dbReference type="ARBA" id="ARBA00023186"/>
    </source>
</evidence>
<evidence type="ECO:0000256" key="2">
    <source>
        <dbReference type="ARBA" id="ARBA00022824"/>
    </source>
</evidence>
<dbReference type="GO" id="GO:0005524">
    <property type="term" value="F:ATP binding"/>
    <property type="evidence" value="ECO:0007669"/>
    <property type="project" value="UniProtKB-KW"/>
</dbReference>
<dbReference type="InterPro" id="IPR043129">
    <property type="entry name" value="ATPase_NBD"/>
</dbReference>
<dbReference type="GO" id="GO:0030968">
    <property type="term" value="P:endoplasmic reticulum unfolded protein response"/>
    <property type="evidence" value="ECO:0007669"/>
    <property type="project" value="TreeGrafter"/>
</dbReference>
<keyword evidence="3" id="KW-0067">ATP-binding</keyword>
<dbReference type="OrthoDB" id="10262720at2759"/>
<dbReference type="GO" id="GO:0140662">
    <property type="term" value="F:ATP-dependent protein folding chaperone"/>
    <property type="evidence" value="ECO:0007669"/>
    <property type="project" value="InterPro"/>
</dbReference>
<organism evidence="6 7">
    <name type="scientific">Tieghemiomyces parasiticus</name>
    <dbReference type="NCBI Taxonomy" id="78921"/>
    <lineage>
        <taxon>Eukaryota</taxon>
        <taxon>Fungi</taxon>
        <taxon>Fungi incertae sedis</taxon>
        <taxon>Zoopagomycota</taxon>
        <taxon>Kickxellomycotina</taxon>
        <taxon>Dimargaritomycetes</taxon>
        <taxon>Dimargaritales</taxon>
        <taxon>Dimargaritaceae</taxon>
        <taxon>Tieghemiomyces</taxon>
    </lineage>
</organism>
<dbReference type="Gene3D" id="3.30.30.30">
    <property type="match status" value="1"/>
</dbReference>